<feature type="active site" description="Proton donor" evidence="7">
    <location>
        <position position="462"/>
    </location>
</feature>
<feature type="domain" description="HTH araC/xylS-type" evidence="8">
    <location>
        <begin position="151"/>
        <end position="249"/>
    </location>
</feature>
<dbReference type="InterPro" id="IPR017853">
    <property type="entry name" value="GH"/>
</dbReference>
<dbReference type="PANTHER" id="PTHR43280">
    <property type="entry name" value="ARAC-FAMILY TRANSCRIPTIONAL REGULATOR"/>
    <property type="match status" value="1"/>
</dbReference>
<comment type="similarity">
    <text evidence="1">Belongs to the glycosyl hydrolase 39 family.</text>
</comment>
<keyword evidence="4" id="KW-0238">DNA-binding</keyword>
<keyword evidence="5" id="KW-0804">Transcription</keyword>
<sequence length="827" mass="98213">MHWHNLIEILLVLEGTVEVRIGGEDYYLKEDDFILINCNELHSTKRTKDDNILLALQINPDFFKDYCPEINKIKFDCKSFDTSKEEQKKFDFIRRYIGKIVLELNKKTKGYKLRIGSYLYLLGDYLINNFEYDILDNDKEELRDSDIFRLQRIADYVNGNIDKKITLKEIAEKEHISYYYLSHFIKDKTGMSFQEYLNYMRLNRAVNMLKNTNNSITEISNDSGFSNISFFNKIFKENYNCTPTEYRKQIKDMYIEDRIFGMNKKQNRSRSYLDVDRNSVFKKLFSYLKPIDINIKDNNIKTKEIEYIDIDVNSRGELLSDYWKRLITFGRASEGLRSSWQEQLKEVQKDIGFEYIRFHGIFSDDMMIVNRDEKGNIIYNWSYVNELFDFFMDIDIKPFVELGFMPTEFKSSDDTIFWWKANISQPKDINLWTDLVVNFIKHCVNRYGLKEVESWYFEVWNEADLENIFWIGDKEDYFKFYKETVLAIKSVSEKLKVGGPSITYQTIQDKPWLEEFLEYNNENNIPLDFVSLHIYPELYRPREDVQEMASKARQGEISWDTIYNWWRNQKIYYDKDHVYNVLELANNKINKIMGYNPEVHITEWNASAFGRNLIHDTCFVSNFIIDNILKCNGKSDSLGYWTFTDIMEEEKVAISEFHGNFGLISKSGLKKPSYFAYYLLSKLGKEIVKKGNEYIVTKDGDDIQILLYNYAYFDEFFLRGDTSLLTNTDRYSIYEDKKSKEVKISILGLKGSYKITSYKLNRENGSSFDEWIKMGAPENMTYEELEYLKGRSQPKITVDCIEADESHKLEAYVPVHGTELILLEKMF</sequence>
<protein>
    <submittedName>
        <fullName evidence="9">Helix-turn-helix domain-containing protein</fullName>
    </submittedName>
</protein>
<evidence type="ECO:0000256" key="2">
    <source>
        <dbReference type="ARBA" id="ARBA00022801"/>
    </source>
</evidence>
<evidence type="ECO:0000256" key="3">
    <source>
        <dbReference type="ARBA" id="ARBA00023015"/>
    </source>
</evidence>
<dbReference type="PRINTS" id="PR00745">
    <property type="entry name" value="GLHYDRLASE39"/>
</dbReference>
<dbReference type="SUPFAM" id="SSF51182">
    <property type="entry name" value="RmlC-like cupins"/>
    <property type="match status" value="1"/>
</dbReference>
<keyword evidence="6" id="KW-0326">Glycosidase</keyword>
<keyword evidence="3" id="KW-0805">Transcription regulation</keyword>
<reference evidence="9 10" key="1">
    <citation type="submission" date="2019-08" db="EMBL/GenBank/DDBJ databases">
        <title>In-depth cultivation of the pig gut microbiome towards novel bacterial diversity and tailored functional studies.</title>
        <authorList>
            <person name="Wylensek D."/>
            <person name="Hitch T.C.A."/>
            <person name="Clavel T."/>
        </authorList>
    </citation>
    <scope>NUCLEOTIDE SEQUENCE [LARGE SCALE GENOMIC DNA]</scope>
    <source>
        <strain evidence="9 10">Med78-601-WT-4W-RMD-3</strain>
    </source>
</reference>
<evidence type="ECO:0000256" key="7">
    <source>
        <dbReference type="PIRSR" id="PIRSR600514-1"/>
    </source>
</evidence>
<dbReference type="GO" id="GO:0003700">
    <property type="term" value="F:DNA-binding transcription factor activity"/>
    <property type="evidence" value="ECO:0007669"/>
    <property type="project" value="InterPro"/>
</dbReference>
<dbReference type="EMBL" id="VULR01000007">
    <property type="protein sequence ID" value="MSS43341.1"/>
    <property type="molecule type" value="Genomic_DNA"/>
</dbReference>
<gene>
    <name evidence="9" type="ORF">FYJ27_06285</name>
</gene>
<dbReference type="PROSITE" id="PS00041">
    <property type="entry name" value="HTH_ARAC_FAMILY_1"/>
    <property type="match status" value="1"/>
</dbReference>
<organism evidence="9 10">
    <name type="scientific">Anaerosalibacter bizertensis</name>
    <dbReference type="NCBI Taxonomy" id="932217"/>
    <lineage>
        <taxon>Bacteria</taxon>
        <taxon>Bacillati</taxon>
        <taxon>Bacillota</taxon>
        <taxon>Tissierellia</taxon>
        <taxon>Tissierellales</taxon>
        <taxon>Sporanaerobacteraceae</taxon>
        <taxon>Anaerosalibacter</taxon>
    </lineage>
</organism>
<comment type="caution">
    <text evidence="9">The sequence shown here is derived from an EMBL/GenBank/DDBJ whole genome shotgun (WGS) entry which is preliminary data.</text>
</comment>
<evidence type="ECO:0000313" key="9">
    <source>
        <dbReference type="EMBL" id="MSS43341.1"/>
    </source>
</evidence>
<dbReference type="AlphaFoldDB" id="A0A844FHA6"/>
<dbReference type="InterPro" id="IPR003313">
    <property type="entry name" value="AraC-bd"/>
</dbReference>
<dbReference type="InterPro" id="IPR049166">
    <property type="entry name" value="GH39_cat"/>
</dbReference>
<name>A0A844FHA6_9FIRM</name>
<evidence type="ECO:0000256" key="1">
    <source>
        <dbReference type="ARBA" id="ARBA00008875"/>
    </source>
</evidence>
<dbReference type="OrthoDB" id="9776971at2"/>
<dbReference type="Gene3D" id="1.10.10.60">
    <property type="entry name" value="Homeodomain-like"/>
    <property type="match status" value="2"/>
</dbReference>
<keyword evidence="2" id="KW-0378">Hydrolase</keyword>
<evidence type="ECO:0000256" key="4">
    <source>
        <dbReference type="ARBA" id="ARBA00023125"/>
    </source>
</evidence>
<dbReference type="GO" id="GO:0005975">
    <property type="term" value="P:carbohydrate metabolic process"/>
    <property type="evidence" value="ECO:0007669"/>
    <property type="project" value="InterPro"/>
</dbReference>
<dbReference type="GO" id="GO:0004553">
    <property type="term" value="F:hydrolase activity, hydrolyzing O-glycosyl compounds"/>
    <property type="evidence" value="ECO:0007669"/>
    <property type="project" value="InterPro"/>
</dbReference>
<dbReference type="GO" id="GO:0043565">
    <property type="term" value="F:sequence-specific DNA binding"/>
    <property type="evidence" value="ECO:0007669"/>
    <property type="project" value="InterPro"/>
</dbReference>
<dbReference type="Gene3D" id="2.60.40.1500">
    <property type="entry name" value="Glycosyl hydrolase domain, family 39"/>
    <property type="match status" value="1"/>
</dbReference>
<dbReference type="Gene3D" id="3.20.20.80">
    <property type="entry name" value="Glycosidases"/>
    <property type="match status" value="1"/>
</dbReference>
<evidence type="ECO:0000259" key="8">
    <source>
        <dbReference type="PROSITE" id="PS01124"/>
    </source>
</evidence>
<dbReference type="InterPro" id="IPR018062">
    <property type="entry name" value="HTH_AraC-typ_CS"/>
</dbReference>
<evidence type="ECO:0000313" key="10">
    <source>
        <dbReference type="Proteomes" id="UP000462760"/>
    </source>
</evidence>
<accession>A0A844FHA6</accession>
<dbReference type="Pfam" id="PF02311">
    <property type="entry name" value="AraC_binding"/>
    <property type="match status" value="1"/>
</dbReference>
<dbReference type="InterPro" id="IPR014710">
    <property type="entry name" value="RmlC-like_jellyroll"/>
</dbReference>
<dbReference type="SUPFAM" id="SSF51011">
    <property type="entry name" value="Glycosyl hydrolase domain"/>
    <property type="match status" value="1"/>
</dbReference>
<dbReference type="Proteomes" id="UP000462760">
    <property type="component" value="Unassembled WGS sequence"/>
</dbReference>
<evidence type="ECO:0000256" key="5">
    <source>
        <dbReference type="ARBA" id="ARBA00023163"/>
    </source>
</evidence>
<dbReference type="InterPro" id="IPR009057">
    <property type="entry name" value="Homeodomain-like_sf"/>
</dbReference>
<dbReference type="SUPFAM" id="SSF51445">
    <property type="entry name" value="(Trans)glycosidases"/>
    <property type="match status" value="1"/>
</dbReference>
<dbReference type="PANTHER" id="PTHR43280:SF34">
    <property type="entry name" value="ARAC-FAMILY TRANSCRIPTIONAL REGULATOR"/>
    <property type="match status" value="1"/>
</dbReference>
<dbReference type="SUPFAM" id="SSF46689">
    <property type="entry name" value="Homeodomain-like"/>
    <property type="match status" value="2"/>
</dbReference>
<dbReference type="InterPro" id="IPR011051">
    <property type="entry name" value="RmlC_Cupin_sf"/>
</dbReference>
<dbReference type="PROSITE" id="PS01124">
    <property type="entry name" value="HTH_ARAC_FAMILY_2"/>
    <property type="match status" value="1"/>
</dbReference>
<dbReference type="Gene3D" id="2.60.120.10">
    <property type="entry name" value="Jelly Rolls"/>
    <property type="match status" value="1"/>
</dbReference>
<dbReference type="SMART" id="SM00342">
    <property type="entry name" value="HTH_ARAC"/>
    <property type="match status" value="1"/>
</dbReference>
<dbReference type="Pfam" id="PF01229">
    <property type="entry name" value="Glyco_hydro_39"/>
    <property type="match status" value="1"/>
</dbReference>
<dbReference type="InterPro" id="IPR000514">
    <property type="entry name" value="Glyco_hydro_39"/>
</dbReference>
<dbReference type="Pfam" id="PF12833">
    <property type="entry name" value="HTH_18"/>
    <property type="match status" value="1"/>
</dbReference>
<proteinExistence type="inferred from homology"/>
<evidence type="ECO:0000256" key="6">
    <source>
        <dbReference type="ARBA" id="ARBA00023295"/>
    </source>
</evidence>
<dbReference type="InterPro" id="IPR018060">
    <property type="entry name" value="HTH_AraC"/>
</dbReference>